<sequence length="446" mass="51299">MAEITMFPFDSSYLPKSERDTLKILEKVGEQVHKIWEKQVNPKTGAVSFYPDDLSREELMVAAKKNAKLLSPYTVVKRDKNRHLHAVNYREEYKKEHDRICELLTLATKTTKEKRLSWYLGRVSSQLDKGDFDGALKTFLTIQNTNIDVLIGPIESYNDSFMGIKRSYQYSLRVLRNYETQEVEEMTKIVGKLGILKPSKSVAAKLKSDKIKIRVDDVLMFAGRQAGSRPSSTNLPNNPEWVEKYGTKIVVYHNSLFWKFETQLKQYLKTVKKFDANRTKEAMSQANYRLIVLHEIAEGVVKFRGMERRLGEYIDVIRELNADLFGVRSAKYHVLNGLISLEQYNELLVAFLVFAINVCHKAKKEASIMVYARGFYLAFNYFVKSKAILLKNGFITIDFAKLSADIDVVSNIIVGLMENGNSDDARKLFERWEDPTIVNKLPKVGK</sequence>
<dbReference type="GO" id="GO:0005737">
    <property type="term" value="C:cytoplasm"/>
    <property type="evidence" value="ECO:0007669"/>
    <property type="project" value="TreeGrafter"/>
</dbReference>
<dbReference type="GO" id="GO:0008239">
    <property type="term" value="F:dipeptidyl-peptidase activity"/>
    <property type="evidence" value="ECO:0007669"/>
    <property type="project" value="TreeGrafter"/>
</dbReference>
<dbReference type="GO" id="GO:0046872">
    <property type="term" value="F:metal ion binding"/>
    <property type="evidence" value="ECO:0007669"/>
    <property type="project" value="UniProtKB-KW"/>
</dbReference>
<keyword evidence="2" id="KW-0378">Hydrolase</keyword>
<dbReference type="PANTHER" id="PTHR23422">
    <property type="entry name" value="DIPEPTIDYL PEPTIDASE III-RELATED"/>
    <property type="match status" value="1"/>
</dbReference>
<name>A0A0G0MYS4_9BACT</name>
<protein>
    <submittedName>
        <fullName evidence="3">Uncharacterized protein</fullName>
    </submittedName>
</protein>
<dbReference type="STRING" id="1619100.UT34_C0002G0198"/>
<organism evidence="3 4">
    <name type="scientific">candidate division WS6 bacterium GW2011_GWF2_39_15</name>
    <dbReference type="NCBI Taxonomy" id="1619100"/>
    <lineage>
        <taxon>Bacteria</taxon>
        <taxon>Candidatus Dojkabacteria</taxon>
    </lineage>
</organism>
<dbReference type="Gene3D" id="3.30.540.30">
    <property type="match status" value="1"/>
</dbReference>
<accession>A0A0G0MYS4</accession>
<reference evidence="3 4" key="1">
    <citation type="journal article" date="2015" name="Nature">
        <title>rRNA introns, odd ribosomes, and small enigmatic genomes across a large radiation of phyla.</title>
        <authorList>
            <person name="Brown C.T."/>
            <person name="Hug L.A."/>
            <person name="Thomas B.C."/>
            <person name="Sharon I."/>
            <person name="Castelle C.J."/>
            <person name="Singh A."/>
            <person name="Wilkins M.J."/>
            <person name="Williams K.H."/>
            <person name="Banfield J.F."/>
        </authorList>
    </citation>
    <scope>NUCLEOTIDE SEQUENCE [LARGE SCALE GENOMIC DNA]</scope>
</reference>
<dbReference type="Proteomes" id="UP000034799">
    <property type="component" value="Unassembled WGS sequence"/>
</dbReference>
<dbReference type="EMBL" id="LBWK01000002">
    <property type="protein sequence ID" value="KKR05691.1"/>
    <property type="molecule type" value="Genomic_DNA"/>
</dbReference>
<dbReference type="PANTHER" id="PTHR23422:SF9">
    <property type="entry name" value="ZN-DEPENDENT HYDROLASE"/>
    <property type="match status" value="1"/>
</dbReference>
<dbReference type="AlphaFoldDB" id="A0A0G0MYS4"/>
<evidence type="ECO:0000256" key="2">
    <source>
        <dbReference type="ARBA" id="ARBA00022801"/>
    </source>
</evidence>
<keyword evidence="1" id="KW-0479">Metal-binding</keyword>
<evidence type="ECO:0000256" key="1">
    <source>
        <dbReference type="ARBA" id="ARBA00022723"/>
    </source>
</evidence>
<evidence type="ECO:0000313" key="4">
    <source>
        <dbReference type="Proteomes" id="UP000034799"/>
    </source>
</evidence>
<proteinExistence type="predicted"/>
<gene>
    <name evidence="3" type="ORF">UT34_C0002G0198</name>
</gene>
<comment type="caution">
    <text evidence="3">The sequence shown here is derived from an EMBL/GenBank/DDBJ whole genome shotgun (WGS) entry which is preliminary data.</text>
</comment>
<evidence type="ECO:0000313" key="3">
    <source>
        <dbReference type="EMBL" id="KKR05691.1"/>
    </source>
</evidence>
<dbReference type="InterPro" id="IPR039461">
    <property type="entry name" value="Peptidase_M49"/>
</dbReference>